<dbReference type="Gene3D" id="3.40.50.1820">
    <property type="entry name" value="alpha/beta hydrolase"/>
    <property type="match status" value="1"/>
</dbReference>
<gene>
    <name evidence="4" type="ORF">FHS49_001947</name>
</gene>
<dbReference type="Proteomes" id="UP000549617">
    <property type="component" value="Unassembled WGS sequence"/>
</dbReference>
<sequence length="321" mass="33385">MITRMLILSALVLTPVPVVAQSSAAPAVDPAEAYARSVPLPKIIPAPADPGAIPLYGNGTPGKASTEIWTQDGENVIVRNVTRPTLTPVLPDPAKATGAAVIIAPGGGFTALSMETEGFQVARALASRGIAAFVLKYRLVATPVDEYESRLFSIRRLMAALAAPASGGEALRNRESMEDGLAALKLVRSQAAKWGLDPARVGMMGFSAGAMTSLATGLAPDPATRPAFIGFIYGPQVAVSVPADAPPLFNAIALDDEIFRSNGFAMVEGWQQAKRPVELHAYGRGGHGFGLGKAGTTPALLIEEFVAWLSMQGFLSAPAAK</sequence>
<accession>A0A7W9AI54</accession>
<comment type="caution">
    <text evidence="4">The sequence shown here is derived from an EMBL/GenBank/DDBJ whole genome shotgun (WGS) entry which is preliminary data.</text>
</comment>
<keyword evidence="1" id="KW-0378">Hydrolase</keyword>
<dbReference type="PANTHER" id="PTHR48081:SF6">
    <property type="entry name" value="PEPTIDASE S9 PROLYL OLIGOPEPTIDASE CATALYTIC DOMAIN-CONTAINING PROTEIN"/>
    <property type="match status" value="1"/>
</dbReference>
<feature type="domain" description="Alpha/beta hydrolase fold-3" evidence="3">
    <location>
        <begin position="176"/>
        <end position="234"/>
    </location>
</feature>
<protein>
    <submittedName>
        <fullName evidence="4">Acetyl esterase/lipase</fullName>
    </submittedName>
</protein>
<organism evidence="4 5">
    <name type="scientific">Sphingobium boeckii</name>
    <dbReference type="NCBI Taxonomy" id="1082345"/>
    <lineage>
        <taxon>Bacteria</taxon>
        <taxon>Pseudomonadati</taxon>
        <taxon>Pseudomonadota</taxon>
        <taxon>Alphaproteobacteria</taxon>
        <taxon>Sphingomonadales</taxon>
        <taxon>Sphingomonadaceae</taxon>
        <taxon>Sphingobium</taxon>
    </lineage>
</organism>
<proteinExistence type="predicted"/>
<evidence type="ECO:0000313" key="5">
    <source>
        <dbReference type="Proteomes" id="UP000549617"/>
    </source>
</evidence>
<dbReference type="AlphaFoldDB" id="A0A7W9AI54"/>
<evidence type="ECO:0000259" key="3">
    <source>
        <dbReference type="Pfam" id="PF07859"/>
    </source>
</evidence>
<dbReference type="SUPFAM" id="SSF53474">
    <property type="entry name" value="alpha/beta-Hydrolases"/>
    <property type="match status" value="1"/>
</dbReference>
<reference evidence="4 5" key="1">
    <citation type="submission" date="2020-08" db="EMBL/GenBank/DDBJ databases">
        <title>Genomic Encyclopedia of Type Strains, Phase IV (KMG-IV): sequencing the most valuable type-strain genomes for metagenomic binning, comparative biology and taxonomic classification.</title>
        <authorList>
            <person name="Goeker M."/>
        </authorList>
    </citation>
    <scope>NUCLEOTIDE SEQUENCE [LARGE SCALE GENOMIC DNA]</scope>
    <source>
        <strain evidence="4 5">DSM 25079</strain>
    </source>
</reference>
<dbReference type="Pfam" id="PF07859">
    <property type="entry name" value="Abhydrolase_3"/>
    <property type="match status" value="1"/>
</dbReference>
<keyword evidence="5" id="KW-1185">Reference proteome</keyword>
<dbReference type="InterPro" id="IPR029058">
    <property type="entry name" value="AB_hydrolase_fold"/>
</dbReference>
<keyword evidence="2" id="KW-0732">Signal</keyword>
<dbReference type="InterPro" id="IPR050300">
    <property type="entry name" value="GDXG_lipolytic_enzyme"/>
</dbReference>
<name>A0A7W9AI54_9SPHN</name>
<dbReference type="InterPro" id="IPR013094">
    <property type="entry name" value="AB_hydrolase_3"/>
</dbReference>
<evidence type="ECO:0000256" key="1">
    <source>
        <dbReference type="ARBA" id="ARBA00022801"/>
    </source>
</evidence>
<dbReference type="PANTHER" id="PTHR48081">
    <property type="entry name" value="AB HYDROLASE SUPERFAMILY PROTEIN C4A8.06C"/>
    <property type="match status" value="1"/>
</dbReference>
<feature type="signal peptide" evidence="2">
    <location>
        <begin position="1"/>
        <end position="20"/>
    </location>
</feature>
<dbReference type="RefSeq" id="WP_246350547.1">
    <property type="nucleotide sequence ID" value="NZ_JACIJC010000003.1"/>
</dbReference>
<evidence type="ECO:0000313" key="4">
    <source>
        <dbReference type="EMBL" id="MBB5685931.1"/>
    </source>
</evidence>
<feature type="chain" id="PRO_5031565934" evidence="2">
    <location>
        <begin position="21"/>
        <end position="321"/>
    </location>
</feature>
<dbReference type="EMBL" id="JACIJC010000003">
    <property type="protein sequence ID" value="MBB5685931.1"/>
    <property type="molecule type" value="Genomic_DNA"/>
</dbReference>
<evidence type="ECO:0000256" key="2">
    <source>
        <dbReference type="SAM" id="SignalP"/>
    </source>
</evidence>
<dbReference type="GO" id="GO:0016787">
    <property type="term" value="F:hydrolase activity"/>
    <property type="evidence" value="ECO:0007669"/>
    <property type="project" value="UniProtKB-KW"/>
</dbReference>